<gene>
    <name evidence="1" type="ORF">Vbra_1085</name>
</gene>
<evidence type="ECO:0000313" key="2">
    <source>
        <dbReference type="Proteomes" id="UP000041254"/>
    </source>
</evidence>
<organism evidence="1 2">
    <name type="scientific">Vitrella brassicaformis (strain CCMP3155)</name>
    <dbReference type="NCBI Taxonomy" id="1169540"/>
    <lineage>
        <taxon>Eukaryota</taxon>
        <taxon>Sar</taxon>
        <taxon>Alveolata</taxon>
        <taxon>Colpodellida</taxon>
        <taxon>Vitrellaceae</taxon>
        <taxon>Vitrella</taxon>
    </lineage>
</organism>
<evidence type="ECO:0000313" key="1">
    <source>
        <dbReference type="EMBL" id="CEM26628.1"/>
    </source>
</evidence>
<dbReference type="VEuPathDB" id="CryptoDB:Vbra_1085"/>
<accession>A0A0G4GCU9</accession>
<dbReference type="AlphaFoldDB" id="A0A0G4GCU9"/>
<reference evidence="1 2" key="1">
    <citation type="submission" date="2014-11" db="EMBL/GenBank/DDBJ databases">
        <authorList>
            <person name="Zhu J."/>
            <person name="Qi W."/>
            <person name="Song R."/>
        </authorList>
    </citation>
    <scope>NUCLEOTIDE SEQUENCE [LARGE SCALE GENOMIC DNA]</scope>
</reference>
<dbReference type="InParanoid" id="A0A0G4GCU9"/>
<dbReference type="EMBL" id="CDMY01000622">
    <property type="protein sequence ID" value="CEM26628.1"/>
    <property type="molecule type" value="Genomic_DNA"/>
</dbReference>
<proteinExistence type="predicted"/>
<sequence length="111" mass="12408">MQATDQTLKTCLHLAVKAGSADLAHLLSPSGPPSKPESESGGRRCTWRVSMGTRKLWSACYTLWRTWRPAMGLVARRFIWVAVRRIAKSFPFFCTRSHRSSMPPTSMSAPV</sequence>
<dbReference type="Proteomes" id="UP000041254">
    <property type="component" value="Unassembled WGS sequence"/>
</dbReference>
<protein>
    <submittedName>
        <fullName evidence="1">Uncharacterized protein</fullName>
    </submittedName>
</protein>
<name>A0A0G4GCU9_VITBC</name>
<keyword evidence="2" id="KW-1185">Reference proteome</keyword>